<organism evidence="4 5">
    <name type="scientific">Epilithonimonas ginsengisoli</name>
    <dbReference type="NCBI Taxonomy" id="1245592"/>
    <lineage>
        <taxon>Bacteria</taxon>
        <taxon>Pseudomonadati</taxon>
        <taxon>Bacteroidota</taxon>
        <taxon>Flavobacteriia</taxon>
        <taxon>Flavobacteriales</taxon>
        <taxon>Weeksellaceae</taxon>
        <taxon>Chryseobacterium group</taxon>
        <taxon>Epilithonimonas</taxon>
    </lineage>
</organism>
<dbReference type="NCBIfam" id="TIGR04183">
    <property type="entry name" value="Por_Secre_tail"/>
    <property type="match status" value="1"/>
</dbReference>
<evidence type="ECO:0000259" key="3">
    <source>
        <dbReference type="Pfam" id="PF18962"/>
    </source>
</evidence>
<name>A0ABU4JG83_9FLAO</name>
<accession>A0ABU4JG83</accession>
<gene>
    <name evidence="4" type="ORF">NG800_007220</name>
</gene>
<evidence type="ECO:0000256" key="2">
    <source>
        <dbReference type="SAM" id="SignalP"/>
    </source>
</evidence>
<evidence type="ECO:0000256" key="1">
    <source>
        <dbReference type="ARBA" id="ARBA00022729"/>
    </source>
</evidence>
<feature type="domain" description="Secretion system C-terminal sorting" evidence="3">
    <location>
        <begin position="209"/>
        <end position="260"/>
    </location>
</feature>
<protein>
    <submittedName>
        <fullName evidence="4">T9SS type A sorting domain-containing protein</fullName>
    </submittedName>
</protein>
<feature type="signal peptide" evidence="2">
    <location>
        <begin position="1"/>
        <end position="18"/>
    </location>
</feature>
<dbReference type="RefSeq" id="WP_063969032.1">
    <property type="nucleotide sequence ID" value="NZ_JAMXLT020000010.1"/>
</dbReference>
<keyword evidence="5" id="KW-1185">Reference proteome</keyword>
<dbReference type="Gene3D" id="2.60.120.260">
    <property type="entry name" value="Galactose-binding domain-like"/>
    <property type="match status" value="1"/>
</dbReference>
<dbReference type="EMBL" id="JAMXLT020000010">
    <property type="protein sequence ID" value="MDW8548695.1"/>
    <property type="molecule type" value="Genomic_DNA"/>
</dbReference>
<keyword evidence="1 2" id="KW-0732">Signal</keyword>
<evidence type="ECO:0000313" key="4">
    <source>
        <dbReference type="EMBL" id="MDW8548695.1"/>
    </source>
</evidence>
<dbReference type="InterPro" id="IPR026444">
    <property type="entry name" value="Secre_tail"/>
</dbReference>
<dbReference type="Pfam" id="PF18962">
    <property type="entry name" value="Por_Secre_tail"/>
    <property type="match status" value="1"/>
</dbReference>
<reference evidence="4 5" key="1">
    <citation type="submission" date="2023-11" db="EMBL/GenBank/DDBJ databases">
        <title>First isolation, identification, and characterization of non-pathogenic Epilithonimonas ginsengisoli isolated from diseased farmed rainbow trout (Oncorhynchus mykiss) in Chile.</title>
        <authorList>
            <person name="Miranda C.D."/>
            <person name="Irgang R."/>
            <person name="Concha C."/>
            <person name="Rojas R."/>
            <person name="Avendano R."/>
        </authorList>
    </citation>
    <scope>NUCLEOTIDE SEQUENCE [LARGE SCALE GENOMIC DNA]</scope>
    <source>
        <strain evidence="4 5">FP99</strain>
    </source>
</reference>
<feature type="chain" id="PRO_5046786371" evidence="2">
    <location>
        <begin position="19"/>
        <end position="262"/>
    </location>
</feature>
<dbReference type="Proteomes" id="UP001204439">
    <property type="component" value="Unassembled WGS sequence"/>
</dbReference>
<proteinExistence type="predicted"/>
<sequence length="262" mass="26739">MKKIFTILSVAAAMTVSAQSNLFAGSDFNDWTAFQSSLGFDLKSGEQSAAGGVGGTGALKITDNTGTSNIYVMTANKNMNVTGINYITLKVKGVAGGISFNAGDGTAAGSKYFNVPAGTTGNVTLTATGANSYTGSINTNDWVTITLDLTGVSWGSTPSFSIKLQKSSTNALFVDDIKGSATLAVADFAKTNSILVKNTVVGESIAFAKTADIQIVNAAGQVVKAAKVTEGSTLNVSSLAKGVYIVTGSVNGEKVSQKVIKN</sequence>
<comment type="caution">
    <text evidence="4">The sequence shown here is derived from an EMBL/GenBank/DDBJ whole genome shotgun (WGS) entry which is preliminary data.</text>
</comment>
<evidence type="ECO:0000313" key="5">
    <source>
        <dbReference type="Proteomes" id="UP001204439"/>
    </source>
</evidence>